<evidence type="ECO:0000256" key="5">
    <source>
        <dbReference type="ARBA" id="ARBA00022771"/>
    </source>
</evidence>
<dbReference type="InterPro" id="IPR031657">
    <property type="entry name" value="REPA_OB_2"/>
</dbReference>
<evidence type="ECO:0000256" key="7">
    <source>
        <dbReference type="ARBA" id="ARBA00023125"/>
    </source>
</evidence>
<dbReference type="FunFam" id="2.40.50.140:FF:000117">
    <property type="entry name" value="Replication protein A subunit"/>
    <property type="match status" value="1"/>
</dbReference>
<dbReference type="InterPro" id="IPR007199">
    <property type="entry name" value="Rep_factor-A_N"/>
</dbReference>
<comment type="subcellular location">
    <subcellularLocation>
        <location evidence="1">Nucleus</location>
        <location evidence="1">PML body</location>
    </subcellularLocation>
</comment>
<dbReference type="Gene3D" id="2.40.50.140">
    <property type="entry name" value="Nucleic acid-binding proteins"/>
    <property type="match status" value="4"/>
</dbReference>
<evidence type="ECO:0000313" key="16">
    <source>
        <dbReference type="Proteomes" id="UP000695023"/>
    </source>
</evidence>
<feature type="compositionally biased region" description="Polar residues" evidence="10">
    <location>
        <begin position="115"/>
        <end position="135"/>
    </location>
</feature>
<dbReference type="GO" id="GO:0016605">
    <property type="term" value="C:PML body"/>
    <property type="evidence" value="ECO:0007669"/>
    <property type="project" value="UniProtKB-SubCell"/>
</dbReference>
<sequence length="640" mass="70792">MNVPLTKGAVEALCKGLDVDKPVLQLLNIRQISNASSPPRFRLMMSDGQHSLTSCLLATQLNYLSEENLLVPNCVCLLKKTTNNTLADGRRVVVVMDMDILKSAKETGGKIGNPTPYNTDGKTSSPQKVSSSTYVPESPPSAAVPGPSYRNYSSPRGRGGSFTGKTPMKASPMKASAIKASPSKGLTMKVSPMKASPMKANSASPGSSAKVNPIASLNPYQSKWTIRARVTNKSSIRTWSNSKGEGKLFSFEIVDESGEIRITAFNKEVDKFFSLVEQGKVYYISKATLKPANKQYTTLKNDYEMTLHAHSSIVPCDDNQSIPTVHCDFVPIAELENRDKDAIIDVIGICKSAEDVSRITTKNSREVSKRALSIIDETGKVVTVTLWGEEAENFDGSTQPVVAIKGARLSDFGGRSLSALFSSTVMVNPDIPQAFRLRAWYDREGFAVNSQSLTETRSAGTGLNMNWKTLSDIKNEDMGHGEKAQYFSCVATVLYIRKENCLYQACPSADCNKKVIDQQNGLYRCEKCNKEFPNFKYRLLLSANLADFGDNQWVTCFQETAEALLGHSAETLGHLRDTDEAAFDEVFQKANFTTHIFKNRVKLETYNDESRVKVTVMEVQPVDHREYSRRLLQNIYKLAR</sequence>
<dbReference type="GO" id="GO:0003677">
    <property type="term" value="F:DNA binding"/>
    <property type="evidence" value="ECO:0007669"/>
    <property type="project" value="UniProtKB-KW"/>
</dbReference>
<dbReference type="RefSeq" id="XP_005752410.1">
    <property type="nucleotide sequence ID" value="XM_005752353.1"/>
</dbReference>
<evidence type="ECO:0000256" key="6">
    <source>
        <dbReference type="ARBA" id="ARBA00022833"/>
    </source>
</evidence>
<name>A0A3B4HBH6_9CICH</name>
<evidence type="ECO:0000256" key="10">
    <source>
        <dbReference type="SAM" id="MobiDB-lite"/>
    </source>
</evidence>
<dbReference type="FunFam" id="2.40.50.140:FF:000090">
    <property type="entry name" value="Replication protein A subunit"/>
    <property type="match status" value="1"/>
</dbReference>
<proteinExistence type="inferred from homology"/>
<keyword evidence="16" id="KW-1185">Reference proteome</keyword>
<evidence type="ECO:0000256" key="4">
    <source>
        <dbReference type="ARBA" id="ARBA00022723"/>
    </source>
</evidence>
<protein>
    <recommendedName>
        <fullName evidence="9">Replication protein A subunit</fullName>
    </recommendedName>
</protein>
<dbReference type="InterPro" id="IPR047192">
    <property type="entry name" value="Euk_RPA1_DBD_C"/>
</dbReference>
<dbReference type="GO" id="GO:0006281">
    <property type="term" value="P:DNA repair"/>
    <property type="evidence" value="ECO:0007669"/>
    <property type="project" value="InterPro"/>
</dbReference>
<dbReference type="AlphaFoldDB" id="A0A3B4HBH6"/>
<dbReference type="InterPro" id="IPR013955">
    <property type="entry name" value="Rep_factor-A_C"/>
</dbReference>
<dbReference type="NCBIfam" id="TIGR00617">
    <property type="entry name" value="rpa1"/>
    <property type="match status" value="1"/>
</dbReference>
<keyword evidence="3 9" id="KW-0235">DNA replication</keyword>
<dbReference type="Pfam" id="PF01336">
    <property type="entry name" value="tRNA_anti-codon"/>
    <property type="match status" value="1"/>
</dbReference>
<evidence type="ECO:0000256" key="1">
    <source>
        <dbReference type="ARBA" id="ARBA00004322"/>
    </source>
</evidence>
<feature type="domain" description="OB" evidence="11">
    <location>
        <begin position="224"/>
        <end position="302"/>
    </location>
</feature>
<comment type="function">
    <text evidence="9">As part of the heterotrimeric replication protein A complex (RPA/RP-A), binds and stabilizes single-stranded DNA intermediates, that form during DNA replication or upon DNA stress. It prevents their reannealing and in parallel, recruits and activates different proteins and complexes involved in DNA metabolism. Thereby, it plays an essential role both in DNA replication and the cellular response to DNA damage.</text>
</comment>
<evidence type="ECO:0000256" key="8">
    <source>
        <dbReference type="ARBA" id="ARBA00023242"/>
    </source>
</evidence>
<evidence type="ECO:0000313" key="17">
    <source>
        <dbReference type="RefSeq" id="XP_005752410.1"/>
    </source>
</evidence>
<keyword evidence="6 9" id="KW-0862">Zinc</keyword>
<feature type="domain" description="Replication protein A OB" evidence="14">
    <location>
        <begin position="332"/>
        <end position="428"/>
    </location>
</feature>
<dbReference type="InterPro" id="IPR012340">
    <property type="entry name" value="NA-bd_OB-fold"/>
</dbReference>
<dbReference type="FunFam" id="2.40.50.140:FF:000041">
    <property type="entry name" value="Replication protein A subunit"/>
    <property type="match status" value="1"/>
</dbReference>
<keyword evidence="7 9" id="KW-0238">DNA-binding</keyword>
<dbReference type="GeneID" id="102215720"/>
<feature type="region of interest" description="Disordered" evidence="10">
    <location>
        <begin position="106"/>
        <end position="181"/>
    </location>
</feature>
<evidence type="ECO:0000259" key="11">
    <source>
        <dbReference type="Pfam" id="PF01336"/>
    </source>
</evidence>
<dbReference type="PANTHER" id="PTHR47165:SF4">
    <property type="entry name" value="OS03G0429900 PROTEIN"/>
    <property type="match status" value="1"/>
</dbReference>
<dbReference type="CDD" id="cd04475">
    <property type="entry name" value="RPA1_DBD_B"/>
    <property type="match status" value="1"/>
</dbReference>
<evidence type="ECO:0000259" key="12">
    <source>
        <dbReference type="Pfam" id="PF04057"/>
    </source>
</evidence>
<dbReference type="GO" id="GO:0008270">
    <property type="term" value="F:zinc ion binding"/>
    <property type="evidence" value="ECO:0007669"/>
    <property type="project" value="UniProtKB-KW"/>
</dbReference>
<organism evidence="15">
    <name type="scientific">Pundamilia nyererei</name>
    <dbReference type="NCBI Taxonomy" id="303518"/>
    <lineage>
        <taxon>Eukaryota</taxon>
        <taxon>Metazoa</taxon>
        <taxon>Chordata</taxon>
        <taxon>Craniata</taxon>
        <taxon>Vertebrata</taxon>
        <taxon>Euteleostomi</taxon>
        <taxon>Actinopterygii</taxon>
        <taxon>Neopterygii</taxon>
        <taxon>Teleostei</taxon>
        <taxon>Neoteleostei</taxon>
        <taxon>Acanthomorphata</taxon>
        <taxon>Ovalentaria</taxon>
        <taxon>Cichlomorphae</taxon>
        <taxon>Cichliformes</taxon>
        <taxon>Cichlidae</taxon>
        <taxon>African cichlids</taxon>
        <taxon>Pseudocrenilabrinae</taxon>
        <taxon>Haplochromini</taxon>
        <taxon>Pundamilia</taxon>
    </lineage>
</organism>
<dbReference type="Proteomes" id="UP000695023">
    <property type="component" value="Unplaced"/>
</dbReference>
<dbReference type="PANTHER" id="PTHR47165">
    <property type="entry name" value="OS03G0429900 PROTEIN"/>
    <property type="match status" value="1"/>
</dbReference>
<comment type="similarity">
    <text evidence="2 9">Belongs to the replication factor A protein 1 family.</text>
</comment>
<dbReference type="GO" id="GO:0006260">
    <property type="term" value="P:DNA replication"/>
    <property type="evidence" value="ECO:0007669"/>
    <property type="project" value="UniProtKB-KW"/>
</dbReference>
<reference evidence="17" key="2">
    <citation type="submission" date="2025-04" db="UniProtKB">
        <authorList>
            <consortium name="RefSeq"/>
        </authorList>
    </citation>
    <scope>IDENTIFICATION</scope>
</reference>
<evidence type="ECO:0000256" key="9">
    <source>
        <dbReference type="RuleBase" id="RU364130"/>
    </source>
</evidence>
<evidence type="ECO:0000259" key="14">
    <source>
        <dbReference type="Pfam" id="PF16900"/>
    </source>
</evidence>
<feature type="domain" description="Replication factor-A protein 1 N-terminal" evidence="12">
    <location>
        <begin position="5"/>
        <end position="103"/>
    </location>
</feature>
<dbReference type="SUPFAM" id="SSF50249">
    <property type="entry name" value="Nucleic acid-binding proteins"/>
    <property type="match status" value="4"/>
</dbReference>
<evidence type="ECO:0000259" key="13">
    <source>
        <dbReference type="Pfam" id="PF08646"/>
    </source>
</evidence>
<dbReference type="CDD" id="cd04477">
    <property type="entry name" value="RPA1N"/>
    <property type="match status" value="1"/>
</dbReference>
<dbReference type="CDD" id="cd04476">
    <property type="entry name" value="RPA1_DBD_C"/>
    <property type="match status" value="1"/>
</dbReference>
<evidence type="ECO:0000313" key="15">
    <source>
        <dbReference type="Ensembl" id="ENSPNYP00000032019.1"/>
    </source>
</evidence>
<accession>A0A3B4HBH6</accession>
<keyword evidence="4 9" id="KW-0479">Metal-binding</keyword>
<dbReference type="CDD" id="cd04474">
    <property type="entry name" value="RPA1_DBD_A"/>
    <property type="match status" value="1"/>
</dbReference>
<keyword evidence="8 9" id="KW-0539">Nucleus</keyword>
<gene>
    <name evidence="15" type="primary">RPA1</name>
    <name evidence="17" type="synonym">LOC102215720</name>
</gene>
<dbReference type="STRING" id="303518.ENSPNYP00000032019"/>
<feature type="domain" description="Replication factor A C-terminal" evidence="13">
    <location>
        <begin position="486"/>
        <end position="631"/>
    </location>
</feature>
<dbReference type="Pfam" id="PF08646">
    <property type="entry name" value="Rep_fac-A_C"/>
    <property type="match status" value="1"/>
</dbReference>
<dbReference type="Ensembl" id="ENSPNYT00000032788.1">
    <property type="protein sequence ID" value="ENSPNYP00000032019.1"/>
    <property type="gene ID" value="ENSPNYG00000024165.1"/>
</dbReference>
<reference evidence="15" key="1">
    <citation type="submission" date="2023-09" db="UniProtKB">
        <authorList>
            <consortium name="Ensembl"/>
        </authorList>
    </citation>
    <scope>IDENTIFICATION</scope>
</reference>
<dbReference type="Pfam" id="PF04057">
    <property type="entry name" value="Rep-A_N"/>
    <property type="match status" value="1"/>
</dbReference>
<dbReference type="GeneTree" id="ENSGT00390000012403"/>
<dbReference type="OrthoDB" id="1751331at2759"/>
<evidence type="ECO:0000256" key="2">
    <source>
        <dbReference type="ARBA" id="ARBA00005690"/>
    </source>
</evidence>
<dbReference type="FunFam" id="2.40.50.140:FF:000064">
    <property type="entry name" value="Replication protein A subunit"/>
    <property type="match status" value="1"/>
</dbReference>
<evidence type="ECO:0000256" key="3">
    <source>
        <dbReference type="ARBA" id="ARBA00022705"/>
    </source>
</evidence>
<dbReference type="InterPro" id="IPR004591">
    <property type="entry name" value="Rfa1"/>
</dbReference>
<dbReference type="GO" id="GO:0006310">
    <property type="term" value="P:DNA recombination"/>
    <property type="evidence" value="ECO:0007669"/>
    <property type="project" value="InterPro"/>
</dbReference>
<dbReference type="InterPro" id="IPR004365">
    <property type="entry name" value="NA-bd_OB_tRNA"/>
</dbReference>
<comment type="subunit">
    <text evidence="9">Component of the heterotrimeric canonical replication protein A complex (RPA).</text>
</comment>
<keyword evidence="5 9" id="KW-0863">Zinc-finger</keyword>
<dbReference type="Pfam" id="PF16900">
    <property type="entry name" value="REPA_OB_2"/>
    <property type="match status" value="1"/>
</dbReference>